<organism evidence="6 7">
    <name type="scientific">Paenibacillus plantiphilus</name>
    <dbReference type="NCBI Taxonomy" id="2905650"/>
    <lineage>
        <taxon>Bacteria</taxon>
        <taxon>Bacillati</taxon>
        <taxon>Bacillota</taxon>
        <taxon>Bacilli</taxon>
        <taxon>Bacillales</taxon>
        <taxon>Paenibacillaceae</taxon>
        <taxon>Paenibacillus</taxon>
    </lineage>
</organism>
<proteinExistence type="predicted"/>
<dbReference type="SUPFAM" id="SSF55846">
    <property type="entry name" value="N-acetylmuramoyl-L-alanine amidase-like"/>
    <property type="match status" value="1"/>
</dbReference>
<sequence>MINIEKMLVPNYGTRGTHKPIAIVDHITIGKRGSVINTFMNPGGNSSHYLVCRDGAILQFVDLTNRAHTNGIVNTPKSPLVRQMGGINANYYTATIEHEGYLGNGIDGELTEAQFYASCWLHKWIQTEVIRIYGNTISLNSHQVIAHNQIDSKKGTCPGVNFPWTRLYAELSIADSMDIEHYEERLQSLQGEGSKRAVAYAIAERVRDLGNKLNDPKWGSNAATKLSWLYPVMDIVGGEKTPTGAYNRVMELYKTAMGNGQYSPEGIRKLLLFEPLMKERGLL</sequence>
<keyword evidence="7" id="KW-1185">Reference proteome</keyword>
<dbReference type="InterPro" id="IPR036505">
    <property type="entry name" value="Amidase/PGRP_sf"/>
</dbReference>
<keyword evidence="4" id="KW-0961">Cell wall biogenesis/degradation</keyword>
<evidence type="ECO:0000313" key="7">
    <source>
        <dbReference type="Proteomes" id="UP000838686"/>
    </source>
</evidence>
<comment type="catalytic activity">
    <reaction evidence="1">
        <text>Hydrolyzes the link between N-acetylmuramoyl residues and L-amino acid residues in certain cell-wall glycopeptides.</text>
        <dbReference type="EC" id="3.5.1.28"/>
    </reaction>
</comment>
<feature type="domain" description="N-acetylmuramoyl-L-alanine amidase" evidence="5">
    <location>
        <begin position="9"/>
        <end position="159"/>
    </location>
</feature>
<name>A0ABM9C6R9_9BACL</name>
<dbReference type="EC" id="3.5.1.28" evidence="2"/>
<evidence type="ECO:0000256" key="2">
    <source>
        <dbReference type="ARBA" id="ARBA00011901"/>
    </source>
</evidence>
<evidence type="ECO:0000256" key="3">
    <source>
        <dbReference type="ARBA" id="ARBA00022801"/>
    </source>
</evidence>
<gene>
    <name evidence="6" type="ORF">PAECIP111893_02368</name>
</gene>
<dbReference type="PANTHER" id="PTHR30417:SF1">
    <property type="entry name" value="N-ACETYLMURAMOYL-L-ALANINE AMIDASE AMID"/>
    <property type="match status" value="1"/>
</dbReference>
<comment type="caution">
    <text evidence="6">The sequence shown here is derived from an EMBL/GenBank/DDBJ whole genome shotgun (WGS) entry which is preliminary data.</text>
</comment>
<dbReference type="Pfam" id="PF01510">
    <property type="entry name" value="Amidase_2"/>
    <property type="match status" value="1"/>
</dbReference>
<dbReference type="InterPro" id="IPR002502">
    <property type="entry name" value="Amidase_domain"/>
</dbReference>
<accession>A0ABM9C6R9</accession>
<dbReference type="InterPro" id="IPR051206">
    <property type="entry name" value="NAMLAA_amidase_2"/>
</dbReference>
<reference evidence="6" key="1">
    <citation type="submission" date="2022-01" db="EMBL/GenBank/DDBJ databases">
        <authorList>
            <person name="Criscuolo A."/>
        </authorList>
    </citation>
    <scope>NUCLEOTIDE SEQUENCE</scope>
    <source>
        <strain evidence="6">CIP111893</strain>
    </source>
</reference>
<protein>
    <recommendedName>
        <fullName evidence="2">N-acetylmuramoyl-L-alanine amidase</fullName>
        <ecNumber evidence="2">3.5.1.28</ecNumber>
    </recommendedName>
</protein>
<dbReference type="SMART" id="SM00644">
    <property type="entry name" value="Ami_2"/>
    <property type="match status" value="1"/>
</dbReference>
<dbReference type="EMBL" id="CAKMMF010000011">
    <property type="protein sequence ID" value="CAH1205545.1"/>
    <property type="molecule type" value="Genomic_DNA"/>
</dbReference>
<evidence type="ECO:0000256" key="1">
    <source>
        <dbReference type="ARBA" id="ARBA00001561"/>
    </source>
</evidence>
<evidence type="ECO:0000256" key="4">
    <source>
        <dbReference type="ARBA" id="ARBA00023316"/>
    </source>
</evidence>
<dbReference type="CDD" id="cd06583">
    <property type="entry name" value="PGRP"/>
    <property type="match status" value="1"/>
</dbReference>
<evidence type="ECO:0000259" key="5">
    <source>
        <dbReference type="SMART" id="SM00644"/>
    </source>
</evidence>
<evidence type="ECO:0000313" key="6">
    <source>
        <dbReference type="EMBL" id="CAH1205545.1"/>
    </source>
</evidence>
<dbReference type="Proteomes" id="UP000838686">
    <property type="component" value="Unassembled WGS sequence"/>
</dbReference>
<dbReference type="RefSeq" id="WP_236342304.1">
    <property type="nucleotide sequence ID" value="NZ_CAKMMF010000011.1"/>
</dbReference>
<dbReference type="PANTHER" id="PTHR30417">
    <property type="entry name" value="N-ACETYLMURAMOYL-L-ALANINE AMIDASE AMID"/>
    <property type="match status" value="1"/>
</dbReference>
<dbReference type="Gene3D" id="3.40.80.10">
    <property type="entry name" value="Peptidoglycan recognition protein-like"/>
    <property type="match status" value="1"/>
</dbReference>
<keyword evidence="3" id="KW-0378">Hydrolase</keyword>